<dbReference type="PATRIC" id="fig|270351.10.peg.2491"/>
<dbReference type="RefSeq" id="WP_060847077.1">
    <property type="nucleotide sequence ID" value="NZ_AP014704.1"/>
</dbReference>
<evidence type="ECO:0008006" key="3">
    <source>
        <dbReference type="Google" id="ProtNLM"/>
    </source>
</evidence>
<dbReference type="STRING" id="270351.Maq22A_c12890"/>
<evidence type="ECO:0000313" key="2">
    <source>
        <dbReference type="Proteomes" id="UP000061432"/>
    </source>
</evidence>
<dbReference type="EMBL" id="AP014704">
    <property type="protein sequence ID" value="BAQ45813.1"/>
    <property type="molecule type" value="Genomic_DNA"/>
</dbReference>
<dbReference type="InterPro" id="IPR013321">
    <property type="entry name" value="Arc_rbn_hlx_hlx"/>
</dbReference>
<sequence length="69" mass="7552">MSSRPVATGAQARQRTDGRRQLLVYLPPAVIKEVKKAAVDEDTTASSITEEALKDWLKRRTAKSASQAP</sequence>
<name>A0A0C6FBK2_9HYPH</name>
<dbReference type="AlphaFoldDB" id="A0A0C6FBK2"/>
<dbReference type="Gene3D" id="1.10.1220.10">
    <property type="entry name" value="Met repressor-like"/>
    <property type="match status" value="1"/>
</dbReference>
<dbReference type="Proteomes" id="UP000061432">
    <property type="component" value="Chromosome"/>
</dbReference>
<dbReference type="OrthoDB" id="8255831at2"/>
<gene>
    <name evidence="1" type="ORF">Maq22A_c12890</name>
</gene>
<organism evidence="1 2">
    <name type="scientific">Methylobacterium aquaticum</name>
    <dbReference type="NCBI Taxonomy" id="270351"/>
    <lineage>
        <taxon>Bacteria</taxon>
        <taxon>Pseudomonadati</taxon>
        <taxon>Pseudomonadota</taxon>
        <taxon>Alphaproteobacteria</taxon>
        <taxon>Hyphomicrobiales</taxon>
        <taxon>Methylobacteriaceae</taxon>
        <taxon>Methylobacterium</taxon>
    </lineage>
</organism>
<reference evidence="2" key="2">
    <citation type="submission" date="2015-01" db="EMBL/GenBank/DDBJ databases">
        <title>Complete genome sequence of Methylobacterium aquaticum strain 22A.</title>
        <authorList>
            <person name="Tani A."/>
            <person name="Ogura Y."/>
            <person name="Hayashi T."/>
        </authorList>
    </citation>
    <scope>NUCLEOTIDE SEQUENCE [LARGE SCALE GENOMIC DNA]</scope>
    <source>
        <strain evidence="2">MA-22A</strain>
    </source>
</reference>
<reference evidence="1 2" key="1">
    <citation type="journal article" date="2015" name="Genome Announc.">
        <title>Complete Genome Sequence of Methylobacterium aquaticum Strain 22A, Isolated from Racomitrium japonicum Moss.</title>
        <authorList>
            <person name="Tani A."/>
            <person name="Ogura Y."/>
            <person name="Hayashi T."/>
            <person name="Kimbara K."/>
        </authorList>
    </citation>
    <scope>NUCLEOTIDE SEQUENCE [LARGE SCALE GENOMIC DNA]</scope>
    <source>
        <strain evidence="1 2">MA-22A</strain>
    </source>
</reference>
<evidence type="ECO:0000313" key="1">
    <source>
        <dbReference type="EMBL" id="BAQ45813.1"/>
    </source>
</evidence>
<dbReference type="KEGG" id="maqu:Maq22A_c12890"/>
<dbReference type="GO" id="GO:0006355">
    <property type="term" value="P:regulation of DNA-templated transcription"/>
    <property type="evidence" value="ECO:0007669"/>
    <property type="project" value="InterPro"/>
</dbReference>
<accession>A0A0C6FBK2</accession>
<proteinExistence type="predicted"/>
<protein>
    <recommendedName>
        <fullName evidence="3">CopG family transcriptional regulator</fullName>
    </recommendedName>
</protein>